<dbReference type="GO" id="GO:0016301">
    <property type="term" value="F:kinase activity"/>
    <property type="evidence" value="ECO:0007669"/>
    <property type="project" value="UniProtKB-KW"/>
</dbReference>
<dbReference type="InterPro" id="IPR004358">
    <property type="entry name" value="Sig_transdc_His_kin-like_C"/>
</dbReference>
<keyword evidence="6" id="KW-0418">Kinase</keyword>
<dbReference type="PANTHER" id="PTHR43065">
    <property type="entry name" value="SENSOR HISTIDINE KINASE"/>
    <property type="match status" value="1"/>
</dbReference>
<dbReference type="PANTHER" id="PTHR43065:SF47">
    <property type="match status" value="1"/>
</dbReference>
<dbReference type="Gene3D" id="3.30.565.10">
    <property type="entry name" value="Histidine kinase-like ATPase, C-terminal domain"/>
    <property type="match status" value="1"/>
</dbReference>
<dbReference type="InterPro" id="IPR003594">
    <property type="entry name" value="HATPase_dom"/>
</dbReference>
<evidence type="ECO:0000256" key="2">
    <source>
        <dbReference type="ARBA" id="ARBA00012438"/>
    </source>
</evidence>
<evidence type="ECO:0000256" key="4">
    <source>
        <dbReference type="SAM" id="MobiDB-lite"/>
    </source>
</evidence>
<dbReference type="EC" id="2.7.13.3" evidence="2"/>
<feature type="region of interest" description="Disordered" evidence="4">
    <location>
        <begin position="820"/>
        <end position="840"/>
    </location>
</feature>
<evidence type="ECO:0000256" key="3">
    <source>
        <dbReference type="ARBA" id="ARBA00022553"/>
    </source>
</evidence>
<dbReference type="SUPFAM" id="SSF55874">
    <property type="entry name" value="ATPase domain of HSP90 chaperone/DNA topoisomerase II/histidine kinase"/>
    <property type="match status" value="1"/>
</dbReference>
<dbReference type="InterPro" id="IPR003661">
    <property type="entry name" value="HisK_dim/P_dom"/>
</dbReference>
<comment type="caution">
    <text evidence="6">The sequence shown here is derived from an EMBL/GenBank/DDBJ whole genome shotgun (WGS) entry which is preliminary data.</text>
</comment>
<dbReference type="CDD" id="cd00082">
    <property type="entry name" value="HisKA"/>
    <property type="match status" value="1"/>
</dbReference>
<dbReference type="InterPro" id="IPR005467">
    <property type="entry name" value="His_kinase_dom"/>
</dbReference>
<dbReference type="SUPFAM" id="SSF53850">
    <property type="entry name" value="Periplasmic binding protein-like II"/>
    <property type="match status" value="1"/>
</dbReference>
<protein>
    <recommendedName>
        <fullName evidence="2">histidine kinase</fullName>
        <ecNumber evidence="2">2.7.13.3</ecNumber>
    </recommendedName>
</protein>
<gene>
    <name evidence="6" type="ORF">H8K55_00020</name>
</gene>
<feature type="domain" description="Histidine kinase" evidence="5">
    <location>
        <begin position="321"/>
        <end position="552"/>
    </location>
</feature>
<evidence type="ECO:0000256" key="1">
    <source>
        <dbReference type="ARBA" id="ARBA00000085"/>
    </source>
</evidence>
<reference evidence="6 7" key="1">
    <citation type="submission" date="2020-08" db="EMBL/GenBank/DDBJ databases">
        <title>Novel species isolated from subtropical streams in China.</title>
        <authorList>
            <person name="Lu H."/>
        </authorList>
    </citation>
    <scope>NUCLEOTIDE SEQUENCE [LARGE SCALE GENOMIC DNA]</scope>
    <source>
        <strain evidence="6 7">LX15W</strain>
    </source>
</reference>
<sequence>MSDVADMVDVVNMVDKAFNRLLLSLLLLTALALYAHANWMTRIWRVDNLSTIIFSAIDDSPDGGKSHAKITKTKDGLELDCQIALGYQWPYCELALRFSDEKNGVDLRAFDSLRLKIRSEGPEPTNQIRVFLRNYNPAYSKAKASATLKPHEIVYDPSKESPTVEFKLNQFAVASWWVQEHPSDSSHVGPELDNVSTISISTGGNVEPGSHKIVLESAEFVGQWIPAASFRLAIISIWMFSIMCYLLWQWKASKEELKQSDRLKAQLHNANEILEMRVNERTRALASSNARLIESLQNLENARHELVENEKNAALGSLVSGIAHELNTPIGNAVLVNSTLIDSTNRLEKALNEKLTKKLLTDFIAETKCGTEILKQNLERTATLIGSFKQLSADQHSGQRRKFPLDEVVNETLMVMAPKLSQTSHDLKVDVDPAIKMDSYPGPLSQIFMNFINNALLHAFEEISHGHMTLVAKLIDNETVEINFTDNGIGIPAPVLRRVFEPFFTTKLGKGGSGLGMHLAHTMVTQIFGGKIEITSVLGEGTRIQLVLPLVAPIMSNNLFKIGVPSDVLSDYYTFLGDRSVLEIVEFSGSHARRDVVEVALFLRTLQLQLPQAKIELCAVDSYANGIDNLRAGLLSALGTSSWKTDLATHQAELIISDAILQEGESIVGIYTAPSNTLAHNCRSLDDFRPLRFVSNSDWSADWHTLKALGVEHCLDVKTWRQMVYMVSAGEVDALLSPFPVGEDLCIELDDCTLTPVPNLTIALHGSRHFAVAKNPRGEMIADKVFPELCRLVNDGSIHRAMHECGFFNATTKDWPVLNEENNPSPHAESANVDSNIDSQ</sequence>
<dbReference type="RefSeq" id="WP_186939984.1">
    <property type="nucleotide sequence ID" value="NZ_JACOGA010000001.1"/>
</dbReference>
<keyword evidence="3" id="KW-0597">Phosphoprotein</keyword>
<evidence type="ECO:0000313" key="6">
    <source>
        <dbReference type="EMBL" id="MBC3871957.1"/>
    </source>
</evidence>
<name>A0ABR6Y724_9BURK</name>
<dbReference type="PRINTS" id="PR00344">
    <property type="entry name" value="BCTRLSENSOR"/>
</dbReference>
<dbReference type="Gene3D" id="1.10.287.130">
    <property type="match status" value="1"/>
</dbReference>
<evidence type="ECO:0000313" key="7">
    <source>
        <dbReference type="Proteomes" id="UP000624279"/>
    </source>
</evidence>
<proteinExistence type="predicted"/>
<dbReference type="SMART" id="SM00387">
    <property type="entry name" value="HATPase_c"/>
    <property type="match status" value="1"/>
</dbReference>
<dbReference type="Proteomes" id="UP000624279">
    <property type="component" value="Unassembled WGS sequence"/>
</dbReference>
<keyword evidence="7" id="KW-1185">Reference proteome</keyword>
<keyword evidence="6" id="KW-0808">Transferase</keyword>
<accession>A0ABR6Y724</accession>
<evidence type="ECO:0000259" key="5">
    <source>
        <dbReference type="PROSITE" id="PS50109"/>
    </source>
</evidence>
<dbReference type="InterPro" id="IPR036890">
    <property type="entry name" value="HATPase_C_sf"/>
</dbReference>
<dbReference type="EMBL" id="JACOGA010000001">
    <property type="protein sequence ID" value="MBC3871957.1"/>
    <property type="molecule type" value="Genomic_DNA"/>
</dbReference>
<dbReference type="PROSITE" id="PS50109">
    <property type="entry name" value="HIS_KIN"/>
    <property type="match status" value="1"/>
</dbReference>
<dbReference type="Pfam" id="PF02518">
    <property type="entry name" value="HATPase_c"/>
    <property type="match status" value="1"/>
</dbReference>
<comment type="catalytic activity">
    <reaction evidence="1">
        <text>ATP + protein L-histidine = ADP + protein N-phospho-L-histidine.</text>
        <dbReference type="EC" id="2.7.13.3"/>
    </reaction>
</comment>
<organism evidence="6 7">
    <name type="scientific">Undibacterium flavidum</name>
    <dbReference type="NCBI Taxonomy" id="2762297"/>
    <lineage>
        <taxon>Bacteria</taxon>
        <taxon>Pseudomonadati</taxon>
        <taxon>Pseudomonadota</taxon>
        <taxon>Betaproteobacteria</taxon>
        <taxon>Burkholderiales</taxon>
        <taxon>Oxalobacteraceae</taxon>
        <taxon>Undibacterium</taxon>
    </lineage>
</organism>